<gene>
    <name evidence="11" type="ORF">FM110_02080</name>
</gene>
<dbReference type="PANTHER" id="PTHR43523:SF2">
    <property type="entry name" value="GLUCOSE-1-PHOSPHATE ADENYLYLTRANSFERASE"/>
    <property type="match status" value="1"/>
</dbReference>
<dbReference type="PANTHER" id="PTHR43523">
    <property type="entry name" value="GLUCOSE-1-PHOSPHATE ADENYLYLTRANSFERASE-RELATED"/>
    <property type="match status" value="1"/>
</dbReference>
<organism evidence="11 12">
    <name type="scientific">Brachybacterium nesterenkovii</name>
    <dbReference type="NCBI Taxonomy" id="47847"/>
    <lineage>
        <taxon>Bacteria</taxon>
        <taxon>Bacillati</taxon>
        <taxon>Actinomycetota</taxon>
        <taxon>Actinomycetes</taxon>
        <taxon>Micrococcales</taxon>
        <taxon>Dermabacteraceae</taxon>
        <taxon>Brachybacterium</taxon>
    </lineage>
</organism>
<dbReference type="OrthoDB" id="9801810at2"/>
<keyword evidence="2" id="KW-0321">Glycogen metabolism</keyword>
<feature type="domain" description="Nucleotidyl transferase" evidence="9">
    <location>
        <begin position="8"/>
        <end position="259"/>
    </location>
</feature>
<dbReference type="Gene3D" id="3.90.550.10">
    <property type="entry name" value="Spore Coat Polysaccharide Biosynthesis Protein SpsA, Chain A"/>
    <property type="match status" value="1"/>
</dbReference>
<dbReference type="GO" id="GO:0008878">
    <property type="term" value="F:glucose-1-phosphate adenylyltransferase activity"/>
    <property type="evidence" value="ECO:0007669"/>
    <property type="project" value="UniProtKB-EC"/>
</dbReference>
<evidence type="ECO:0000313" key="12">
    <source>
        <dbReference type="Proteomes" id="UP000195981"/>
    </source>
</evidence>
<accession>A0A1X6WU26</accession>
<evidence type="ECO:0000256" key="5">
    <source>
        <dbReference type="ARBA" id="ARBA00022741"/>
    </source>
</evidence>
<dbReference type="InterPro" id="IPR005836">
    <property type="entry name" value="ADP_Glu_pyroP_CS"/>
</dbReference>
<keyword evidence="8" id="KW-0119">Carbohydrate metabolism</keyword>
<dbReference type="Pfam" id="PF24894">
    <property type="entry name" value="Hexapep_GlmU"/>
    <property type="match status" value="1"/>
</dbReference>
<evidence type="ECO:0000256" key="2">
    <source>
        <dbReference type="ARBA" id="ARBA00022600"/>
    </source>
</evidence>
<keyword evidence="4 11" id="KW-0548">Nucleotidyltransferase</keyword>
<keyword evidence="5" id="KW-0547">Nucleotide-binding</keyword>
<dbReference type="Proteomes" id="UP000195981">
    <property type="component" value="Unassembled WGS sequence"/>
</dbReference>
<evidence type="ECO:0000256" key="1">
    <source>
        <dbReference type="ARBA" id="ARBA00010443"/>
    </source>
</evidence>
<dbReference type="AlphaFoldDB" id="A0A1X6WU26"/>
<dbReference type="Pfam" id="PF00483">
    <property type="entry name" value="NTP_transferase"/>
    <property type="match status" value="1"/>
</dbReference>
<evidence type="ECO:0000259" key="9">
    <source>
        <dbReference type="Pfam" id="PF00483"/>
    </source>
</evidence>
<dbReference type="CDD" id="cd02508">
    <property type="entry name" value="ADP_Glucose_PP"/>
    <property type="match status" value="1"/>
</dbReference>
<evidence type="ECO:0000256" key="8">
    <source>
        <dbReference type="ARBA" id="ARBA00023277"/>
    </source>
</evidence>
<dbReference type="GO" id="GO:0005978">
    <property type="term" value="P:glycogen biosynthetic process"/>
    <property type="evidence" value="ECO:0007669"/>
    <property type="project" value="UniProtKB-KW"/>
</dbReference>
<dbReference type="SUPFAM" id="SSF51161">
    <property type="entry name" value="Trimeric LpxA-like enzymes"/>
    <property type="match status" value="1"/>
</dbReference>
<protein>
    <submittedName>
        <fullName evidence="11">Glucose-1-phosphate adenylyltransferase</fullName>
        <ecNumber evidence="11">2.7.7.27</ecNumber>
    </submittedName>
</protein>
<comment type="similarity">
    <text evidence="1">Belongs to the bacterial/plant glucose-1-phosphate adenylyltransferase family.</text>
</comment>
<dbReference type="GO" id="GO:0005524">
    <property type="term" value="F:ATP binding"/>
    <property type="evidence" value="ECO:0007669"/>
    <property type="project" value="UniProtKB-KW"/>
</dbReference>
<keyword evidence="7" id="KW-0320">Glycogen biosynthesis</keyword>
<evidence type="ECO:0000313" key="11">
    <source>
        <dbReference type="EMBL" id="SLM88618.1"/>
    </source>
</evidence>
<evidence type="ECO:0000256" key="4">
    <source>
        <dbReference type="ARBA" id="ARBA00022695"/>
    </source>
</evidence>
<sequence length="375" mass="40373">MRRPRVLAVVLAGGAGSRLGPLTEHRAKPSLRLAGTYRLIDVVLSNIVHSGIDDVRLIEQFVPRTLDDHVAAGRPWDLDRSHGGLRVLSPFTGEDGEGFARGNSDSLWRHRRSLAEAEADLIIVLSADHLYTLDLSDVVETHLRRSADLTVVTTQVPHDPSAHGVVEVDADGTVTGFAYKPQSPETDLVACEIFCFTASVLLESLEQAHAEHGELGDWGEDLIPHLLGTGRVVEHRLEGYWRDLGTPEAYWQAHQEVLDGTSARLDDPAWPIRSAQPQRLPARVGDGAEVRESLLSPGCTVEGSVRRSVIEPGAVIEEGAEVVSSIVLDDARIPAGARVERCIVDIGAAVAPGVHGDGSAITVIDADGNAHRPED</sequence>
<keyword evidence="3 11" id="KW-0808">Transferase</keyword>
<evidence type="ECO:0000256" key="3">
    <source>
        <dbReference type="ARBA" id="ARBA00022679"/>
    </source>
</evidence>
<dbReference type="InterPro" id="IPR029044">
    <property type="entry name" value="Nucleotide-diphossugar_trans"/>
</dbReference>
<keyword evidence="12" id="KW-1185">Reference proteome</keyword>
<proteinExistence type="inferred from homology"/>
<dbReference type="InterPro" id="IPR005835">
    <property type="entry name" value="NTP_transferase_dom"/>
</dbReference>
<dbReference type="PROSITE" id="PS00808">
    <property type="entry name" value="ADP_GLC_PYROPHOSPH_1"/>
    <property type="match status" value="1"/>
</dbReference>
<name>A0A1X6WU26_9MICO</name>
<evidence type="ECO:0000256" key="6">
    <source>
        <dbReference type="ARBA" id="ARBA00022840"/>
    </source>
</evidence>
<dbReference type="EC" id="2.7.7.27" evidence="11"/>
<dbReference type="EMBL" id="FWFG01000019">
    <property type="protein sequence ID" value="SLM88618.1"/>
    <property type="molecule type" value="Genomic_DNA"/>
</dbReference>
<keyword evidence="6" id="KW-0067">ATP-binding</keyword>
<dbReference type="RefSeq" id="WP_087102212.1">
    <property type="nucleotide sequence ID" value="NZ_FWFG01000019.1"/>
</dbReference>
<dbReference type="InterPro" id="IPR011831">
    <property type="entry name" value="ADP-Glc_PPase"/>
</dbReference>
<dbReference type="InterPro" id="IPR056818">
    <property type="entry name" value="GlmU/GlgC-like_hexapep"/>
</dbReference>
<evidence type="ECO:0000256" key="7">
    <source>
        <dbReference type="ARBA" id="ARBA00023056"/>
    </source>
</evidence>
<evidence type="ECO:0000259" key="10">
    <source>
        <dbReference type="Pfam" id="PF24894"/>
    </source>
</evidence>
<reference evidence="11 12" key="1">
    <citation type="submission" date="2017-02" db="EMBL/GenBank/DDBJ databases">
        <authorList>
            <person name="Peterson S.W."/>
        </authorList>
    </citation>
    <scope>NUCLEOTIDE SEQUENCE [LARGE SCALE GENOMIC DNA]</scope>
    <source>
        <strain evidence="11 12">CIP104813</strain>
    </source>
</reference>
<dbReference type="Gene3D" id="2.160.10.10">
    <property type="entry name" value="Hexapeptide repeat proteins"/>
    <property type="match status" value="1"/>
</dbReference>
<dbReference type="InterPro" id="IPR011004">
    <property type="entry name" value="Trimer_LpxA-like_sf"/>
</dbReference>
<dbReference type="SUPFAM" id="SSF53448">
    <property type="entry name" value="Nucleotide-diphospho-sugar transferases"/>
    <property type="match status" value="1"/>
</dbReference>
<feature type="domain" description="Glucose-1-phosphate adenylyltransferase/Bifunctional protein GlmU-like C-terminal hexapeptide" evidence="10">
    <location>
        <begin position="288"/>
        <end position="354"/>
    </location>
</feature>